<sequence>MTTPGTTSLEWSPYNSRGTRPRIKEFVTHGDVEYEQCIEGGSYLIRRTKWNDNGQPTVMETGRGMARIRVLGLWKLIASGDAS</sequence>
<protein>
    <submittedName>
        <fullName evidence="1">Uncharacterized protein</fullName>
    </submittedName>
</protein>
<proteinExistence type="predicted"/>
<keyword evidence="2" id="KW-1185">Reference proteome</keyword>
<reference evidence="1 2" key="1">
    <citation type="submission" date="2024-09" db="EMBL/GenBank/DDBJ databases">
        <authorList>
            <person name="Sun Q."/>
            <person name="Mori K."/>
        </authorList>
    </citation>
    <scope>NUCLEOTIDE SEQUENCE [LARGE SCALE GENOMIC DNA]</scope>
    <source>
        <strain evidence="1 2">JCM 3143</strain>
    </source>
</reference>
<name>A0ABV5SAD8_9ACTN</name>
<gene>
    <name evidence="1" type="ORF">ACFFSA_33360</name>
</gene>
<dbReference type="RefSeq" id="WP_344986865.1">
    <property type="nucleotide sequence ID" value="NZ_BAAAXV010000001.1"/>
</dbReference>
<organism evidence="1 2">
    <name type="scientific">Nonomuraea helvata</name>
    <dbReference type="NCBI Taxonomy" id="37484"/>
    <lineage>
        <taxon>Bacteria</taxon>
        <taxon>Bacillati</taxon>
        <taxon>Actinomycetota</taxon>
        <taxon>Actinomycetes</taxon>
        <taxon>Streptosporangiales</taxon>
        <taxon>Streptosporangiaceae</taxon>
        <taxon>Nonomuraea</taxon>
    </lineage>
</organism>
<dbReference type="EMBL" id="JBHMBW010000037">
    <property type="protein sequence ID" value="MFB9627998.1"/>
    <property type="molecule type" value="Genomic_DNA"/>
</dbReference>
<evidence type="ECO:0000313" key="1">
    <source>
        <dbReference type="EMBL" id="MFB9627998.1"/>
    </source>
</evidence>
<accession>A0ABV5SAD8</accession>
<comment type="caution">
    <text evidence="1">The sequence shown here is derived from an EMBL/GenBank/DDBJ whole genome shotgun (WGS) entry which is preliminary data.</text>
</comment>
<dbReference type="Proteomes" id="UP001589532">
    <property type="component" value="Unassembled WGS sequence"/>
</dbReference>
<evidence type="ECO:0000313" key="2">
    <source>
        <dbReference type="Proteomes" id="UP001589532"/>
    </source>
</evidence>